<feature type="chain" id="PRO_5039490226" evidence="1">
    <location>
        <begin position="27"/>
        <end position="579"/>
    </location>
</feature>
<evidence type="ECO:0000313" key="4">
    <source>
        <dbReference type="Proteomes" id="UP000824192"/>
    </source>
</evidence>
<reference evidence="3" key="1">
    <citation type="journal article" date="2021" name="PeerJ">
        <title>Extensive microbial diversity within the chicken gut microbiome revealed by metagenomics and culture.</title>
        <authorList>
            <person name="Gilroy R."/>
            <person name="Ravi A."/>
            <person name="Getino M."/>
            <person name="Pursley I."/>
            <person name="Horton D.L."/>
            <person name="Alikhan N.F."/>
            <person name="Baker D."/>
            <person name="Gharbi K."/>
            <person name="Hall N."/>
            <person name="Watson M."/>
            <person name="Adriaenssens E.M."/>
            <person name="Foster-Nyarko E."/>
            <person name="Jarju S."/>
            <person name="Secka A."/>
            <person name="Antonio M."/>
            <person name="Oren A."/>
            <person name="Chaudhuri R.R."/>
            <person name="La Ragione R."/>
            <person name="Hildebrand F."/>
            <person name="Pallen M.J."/>
        </authorList>
    </citation>
    <scope>NUCLEOTIDE SEQUENCE</scope>
    <source>
        <strain evidence="3">ChiGjej6B6-1540</strain>
    </source>
</reference>
<evidence type="ECO:0000313" key="3">
    <source>
        <dbReference type="EMBL" id="HIW93184.1"/>
    </source>
</evidence>
<dbReference type="Proteomes" id="UP000824192">
    <property type="component" value="Unassembled WGS sequence"/>
</dbReference>
<dbReference type="InterPro" id="IPR044060">
    <property type="entry name" value="Bacterial_rp_domain"/>
</dbReference>
<organism evidence="3 4">
    <name type="scientific">Candidatus Flavonifractor merdipullorum</name>
    <dbReference type="NCBI Taxonomy" id="2838590"/>
    <lineage>
        <taxon>Bacteria</taxon>
        <taxon>Bacillati</taxon>
        <taxon>Bacillota</taxon>
        <taxon>Clostridia</taxon>
        <taxon>Eubacteriales</taxon>
        <taxon>Oscillospiraceae</taxon>
        <taxon>Flavonifractor</taxon>
    </lineage>
</organism>
<comment type="caution">
    <text evidence="3">The sequence shown here is derived from an EMBL/GenBank/DDBJ whole genome shotgun (WGS) entry which is preliminary data.</text>
</comment>
<dbReference type="Pfam" id="PF18998">
    <property type="entry name" value="Flg_new_2"/>
    <property type="match status" value="2"/>
</dbReference>
<dbReference type="EMBL" id="DXGA01000031">
    <property type="protein sequence ID" value="HIW93184.1"/>
    <property type="molecule type" value="Genomic_DNA"/>
</dbReference>
<feature type="domain" description="Bacterial repeat" evidence="2">
    <location>
        <begin position="461"/>
        <end position="507"/>
    </location>
</feature>
<keyword evidence="1" id="KW-0732">Signal</keyword>
<gene>
    <name evidence="3" type="ORF">H9868_01455</name>
</gene>
<sequence length="579" mass="64234">MMKKRVLAMFLSVCMALCLLPATALAAPAPEGSPFLYAFDAPNGDIQLEIRASDDETVVSLGKPTDQIFITREEMDTYKANGQAVYLRAIPDDGYGFAGWSGMMSWPMNPNPFCVTNLNHENMYSMTASFHPLVTVTFDAGAHGRLAEGESDTDTVVSDYWYDMVDFPQVVTDDGYRFTGWRNSEDGEVYTYKDEVPESWDGAVFTAQYEELSYQIKKIDVTIGDALAKEMPKLNKSDILHAEYGNEYILLSGYNGHFTTPWIADYWHAIPDSLTSKVDTPAEAQDFFSGFTAIKTFPFWSTWKGWVDGGKIVDAHVSGTTLYLTLDKPLPAVQKINVSMNLAEGYWAESGLKDFTLSSDQPDAAQEIPAVQAPKGKAFVGWKLPGAEAPIEDLVFSFNGLKDLVTEWNGNEADLTFEAVYQDVPVTFTYQAGENGWINGVHTETFVLDENGQAFPKEIPFAWGDEGYTFAGWQIGEASAAPLVSSEELAAMPFDSDTVFTAVFKEIPTERYLFNVVCDGQTVDFTLCQCPKGTVFASEEEIGKFIVIQAPFYYGDDTYHYTGFTQDGTNVYLNYEAGK</sequence>
<dbReference type="AlphaFoldDB" id="A0A9D1RS66"/>
<accession>A0A9D1RS66</accession>
<name>A0A9D1RS66_9FIRM</name>
<feature type="domain" description="Bacterial repeat" evidence="2">
    <location>
        <begin position="75"/>
        <end position="104"/>
    </location>
</feature>
<reference evidence="3" key="2">
    <citation type="submission" date="2021-04" db="EMBL/GenBank/DDBJ databases">
        <authorList>
            <person name="Gilroy R."/>
        </authorList>
    </citation>
    <scope>NUCLEOTIDE SEQUENCE</scope>
    <source>
        <strain evidence="3">ChiGjej6B6-1540</strain>
    </source>
</reference>
<evidence type="ECO:0000259" key="2">
    <source>
        <dbReference type="Pfam" id="PF18998"/>
    </source>
</evidence>
<proteinExistence type="predicted"/>
<protein>
    <submittedName>
        <fullName evidence="3">InlB B-repeat-containing protein</fullName>
    </submittedName>
</protein>
<feature type="signal peptide" evidence="1">
    <location>
        <begin position="1"/>
        <end position="26"/>
    </location>
</feature>
<evidence type="ECO:0000256" key="1">
    <source>
        <dbReference type="SAM" id="SignalP"/>
    </source>
</evidence>